<gene>
    <name evidence="5" type="ORF">SM757_33600</name>
</gene>
<evidence type="ECO:0000256" key="3">
    <source>
        <dbReference type="SAM" id="Phobius"/>
    </source>
</evidence>
<feature type="transmembrane region" description="Helical" evidence="3">
    <location>
        <begin position="382"/>
        <end position="400"/>
    </location>
</feature>
<evidence type="ECO:0000313" key="5">
    <source>
        <dbReference type="EMBL" id="MDZ5461522.1"/>
    </source>
</evidence>
<feature type="transmembrane region" description="Helical" evidence="3">
    <location>
        <begin position="232"/>
        <end position="252"/>
    </location>
</feature>
<dbReference type="EC" id="2.7.7.65" evidence="1"/>
<dbReference type="PANTHER" id="PTHR45138:SF24">
    <property type="entry name" value="DIGUANYLATE CYCLASE DGCC-RELATED"/>
    <property type="match status" value="1"/>
</dbReference>
<feature type="transmembrane region" description="Helical" evidence="3">
    <location>
        <begin position="264"/>
        <end position="284"/>
    </location>
</feature>
<feature type="domain" description="GGDEF" evidence="4">
    <location>
        <begin position="456"/>
        <end position="582"/>
    </location>
</feature>
<accession>A0ABU5IRK1</accession>
<dbReference type="PROSITE" id="PS50887">
    <property type="entry name" value="GGDEF"/>
    <property type="match status" value="1"/>
</dbReference>
<dbReference type="Pfam" id="PF07695">
    <property type="entry name" value="7TMR-DISM_7TM"/>
    <property type="match status" value="1"/>
</dbReference>
<evidence type="ECO:0000256" key="1">
    <source>
        <dbReference type="ARBA" id="ARBA00012528"/>
    </source>
</evidence>
<dbReference type="CDD" id="cd01949">
    <property type="entry name" value="GGDEF"/>
    <property type="match status" value="1"/>
</dbReference>
<keyword evidence="3" id="KW-0472">Membrane</keyword>
<organism evidence="5 6">
    <name type="scientific">Azohydromonas lata</name>
    <dbReference type="NCBI Taxonomy" id="45677"/>
    <lineage>
        <taxon>Bacteria</taxon>
        <taxon>Pseudomonadati</taxon>
        <taxon>Pseudomonadota</taxon>
        <taxon>Betaproteobacteria</taxon>
        <taxon>Burkholderiales</taxon>
        <taxon>Sphaerotilaceae</taxon>
        <taxon>Azohydromonas</taxon>
    </lineage>
</organism>
<keyword evidence="3" id="KW-0812">Transmembrane</keyword>
<dbReference type="EMBL" id="JAXOJX010000121">
    <property type="protein sequence ID" value="MDZ5461522.1"/>
    <property type="molecule type" value="Genomic_DNA"/>
</dbReference>
<dbReference type="InterPro" id="IPR050469">
    <property type="entry name" value="Diguanylate_Cyclase"/>
</dbReference>
<sequence length="599" mass="64984">MSATAEPAHRYRCVPAAAPRQRGPGAALVLALALALLAWWLPGAARAAVTVAADPARPLDLMRDGRLYLAGEGGPPADAQHLEAWLAGLQPVARMDLRGGHYWLHAVVHNPSAVSQWVVDPHASLVERIRVRVLVPGQPAQDFDSGYLAADPQYPLHYGGDVNVPPGATAQVLVRMDSPYFARFPRVSLVAENAYRHAVLSETVLALTALGAIATLALYNLFLFFGTRDRALLYYSLYMLCAVGAWGLTFHLGAQWLHWHDLHWHYVGFFLLPVFNGLFFIEFLQLQRVSPGLARATRFNIVLSLALLPSCFLALPWAHSLATLVISMSVLLALAAGWVSLAAGFAPARYFLAAFLGLALPASIILPANVGLIDTPVGNPELLTLLGSAFDAVMLALALADKIRLLARQKDEVLQRLDHALEQTRTDHLTGIPNRHAFDTLLDQAMAAGRSHEEVHRVLLVMIDLDGLKRINDRDGHIQGDALLCEFARLLRTLCDARTTVFRLGGDEFAVLSEVDHEARLRAALPALEVQLRAAGFPDSGVSCGMAYGRETRSSNQLISRADSRMYAHKLGKRGSREAGEGAAPAYAAASRPAQAEEG</sequence>
<dbReference type="PANTHER" id="PTHR45138">
    <property type="entry name" value="REGULATORY COMPONENTS OF SENSORY TRANSDUCTION SYSTEM"/>
    <property type="match status" value="1"/>
</dbReference>
<protein>
    <recommendedName>
        <fullName evidence="1">diguanylate cyclase</fullName>
        <ecNumber evidence="1">2.7.7.65</ecNumber>
    </recommendedName>
</protein>
<dbReference type="SMART" id="SM00267">
    <property type="entry name" value="GGDEF"/>
    <property type="match status" value="1"/>
</dbReference>
<proteinExistence type="predicted"/>
<evidence type="ECO:0000259" key="4">
    <source>
        <dbReference type="PROSITE" id="PS50887"/>
    </source>
</evidence>
<keyword evidence="6" id="KW-1185">Reference proteome</keyword>
<evidence type="ECO:0000256" key="2">
    <source>
        <dbReference type="SAM" id="MobiDB-lite"/>
    </source>
</evidence>
<keyword evidence="5" id="KW-0808">Transferase</keyword>
<dbReference type="RefSeq" id="WP_322468660.1">
    <property type="nucleotide sequence ID" value="NZ_JAXOJX010000121.1"/>
</dbReference>
<dbReference type="InterPro" id="IPR000160">
    <property type="entry name" value="GGDEF_dom"/>
</dbReference>
<dbReference type="SUPFAM" id="SSF55073">
    <property type="entry name" value="Nucleotide cyclase"/>
    <property type="match status" value="1"/>
</dbReference>
<dbReference type="InterPro" id="IPR043128">
    <property type="entry name" value="Rev_trsase/Diguanyl_cyclase"/>
</dbReference>
<dbReference type="GO" id="GO:0052621">
    <property type="term" value="F:diguanylate cyclase activity"/>
    <property type="evidence" value="ECO:0007669"/>
    <property type="project" value="UniProtKB-EC"/>
</dbReference>
<name>A0ABU5IRK1_9BURK</name>
<feature type="transmembrane region" description="Helical" evidence="3">
    <location>
        <begin position="321"/>
        <end position="343"/>
    </location>
</feature>
<dbReference type="Proteomes" id="UP001293718">
    <property type="component" value="Unassembled WGS sequence"/>
</dbReference>
<dbReference type="Pfam" id="PF00990">
    <property type="entry name" value="GGDEF"/>
    <property type="match status" value="1"/>
</dbReference>
<feature type="region of interest" description="Disordered" evidence="2">
    <location>
        <begin position="570"/>
        <end position="599"/>
    </location>
</feature>
<comment type="caution">
    <text evidence="5">The sequence shown here is derived from an EMBL/GenBank/DDBJ whole genome shotgun (WGS) entry which is preliminary data.</text>
</comment>
<reference evidence="5 6" key="1">
    <citation type="submission" date="2023-11" db="EMBL/GenBank/DDBJ databases">
        <title>Draft genome of Azohydromonas lata strain H1 (DSM1123), a polyhydroxyalkanoate producer.</title>
        <authorList>
            <person name="Traversa D."/>
            <person name="D'Addabbo P."/>
            <person name="Pazzani C."/>
            <person name="Manzari C."/>
            <person name="Chiara M."/>
            <person name="Scrascia M."/>
        </authorList>
    </citation>
    <scope>NUCLEOTIDE SEQUENCE [LARGE SCALE GENOMIC DNA]</scope>
    <source>
        <strain evidence="5 6">H1</strain>
    </source>
</reference>
<dbReference type="NCBIfam" id="TIGR00254">
    <property type="entry name" value="GGDEF"/>
    <property type="match status" value="1"/>
</dbReference>
<keyword evidence="3" id="KW-1133">Transmembrane helix</keyword>
<feature type="transmembrane region" description="Helical" evidence="3">
    <location>
        <begin position="204"/>
        <end position="225"/>
    </location>
</feature>
<dbReference type="InterPro" id="IPR029787">
    <property type="entry name" value="Nucleotide_cyclase"/>
</dbReference>
<dbReference type="Gene3D" id="3.30.70.270">
    <property type="match status" value="1"/>
</dbReference>
<feature type="transmembrane region" description="Helical" evidence="3">
    <location>
        <begin position="296"/>
        <end position="315"/>
    </location>
</feature>
<keyword evidence="5" id="KW-0548">Nucleotidyltransferase</keyword>
<feature type="compositionally biased region" description="Low complexity" evidence="2">
    <location>
        <begin position="581"/>
        <end position="599"/>
    </location>
</feature>
<dbReference type="InterPro" id="IPR011623">
    <property type="entry name" value="7TMR_DISM_rcpt_extracell_dom1"/>
</dbReference>
<evidence type="ECO:0000313" key="6">
    <source>
        <dbReference type="Proteomes" id="UP001293718"/>
    </source>
</evidence>
<feature type="transmembrane region" description="Helical" evidence="3">
    <location>
        <begin position="350"/>
        <end position="370"/>
    </location>
</feature>